<evidence type="ECO:0000313" key="2">
    <source>
        <dbReference type="EMBL" id="GBN38013.1"/>
    </source>
</evidence>
<name>A0A4Y2NGH8_ARAVE</name>
<gene>
    <name evidence="2" type="ORF">AVEN_6873_1</name>
</gene>
<evidence type="ECO:0000256" key="1">
    <source>
        <dbReference type="SAM" id="MobiDB-lite"/>
    </source>
</evidence>
<organism evidence="2 3">
    <name type="scientific">Araneus ventricosus</name>
    <name type="common">Orbweaver spider</name>
    <name type="synonym">Epeira ventricosa</name>
    <dbReference type="NCBI Taxonomy" id="182803"/>
    <lineage>
        <taxon>Eukaryota</taxon>
        <taxon>Metazoa</taxon>
        <taxon>Ecdysozoa</taxon>
        <taxon>Arthropoda</taxon>
        <taxon>Chelicerata</taxon>
        <taxon>Arachnida</taxon>
        <taxon>Araneae</taxon>
        <taxon>Araneomorphae</taxon>
        <taxon>Entelegynae</taxon>
        <taxon>Araneoidea</taxon>
        <taxon>Araneidae</taxon>
        <taxon>Araneus</taxon>
    </lineage>
</organism>
<feature type="compositionally biased region" description="Polar residues" evidence="1">
    <location>
        <begin position="68"/>
        <end position="79"/>
    </location>
</feature>
<comment type="caution">
    <text evidence="2">The sequence shown here is derived from an EMBL/GenBank/DDBJ whole genome shotgun (WGS) entry which is preliminary data.</text>
</comment>
<accession>A0A4Y2NGH8</accession>
<feature type="region of interest" description="Disordered" evidence="1">
    <location>
        <begin position="41"/>
        <end position="83"/>
    </location>
</feature>
<reference evidence="2 3" key="1">
    <citation type="journal article" date="2019" name="Sci. Rep.">
        <title>Orb-weaving spider Araneus ventricosus genome elucidates the spidroin gene catalogue.</title>
        <authorList>
            <person name="Kono N."/>
            <person name="Nakamura H."/>
            <person name="Ohtoshi R."/>
            <person name="Moran D.A.P."/>
            <person name="Shinohara A."/>
            <person name="Yoshida Y."/>
            <person name="Fujiwara M."/>
            <person name="Mori M."/>
            <person name="Tomita M."/>
            <person name="Arakawa K."/>
        </authorList>
    </citation>
    <scope>NUCLEOTIDE SEQUENCE [LARGE SCALE GENOMIC DNA]</scope>
</reference>
<feature type="compositionally biased region" description="Basic and acidic residues" evidence="1">
    <location>
        <begin position="41"/>
        <end position="59"/>
    </location>
</feature>
<dbReference type="AlphaFoldDB" id="A0A4Y2NGH8"/>
<sequence>MSTWRRSRRISMRFLASTGNTVMAGVELSLTGDSAYFFREEQKRQKERERKKQQNKERSALIAKESGEYSSPTPLTSAAVSKRQPPVIFASPTVI</sequence>
<proteinExistence type="predicted"/>
<keyword evidence="3" id="KW-1185">Reference proteome</keyword>
<dbReference type="EMBL" id="BGPR01009104">
    <property type="protein sequence ID" value="GBN38013.1"/>
    <property type="molecule type" value="Genomic_DNA"/>
</dbReference>
<evidence type="ECO:0000313" key="3">
    <source>
        <dbReference type="Proteomes" id="UP000499080"/>
    </source>
</evidence>
<protein>
    <submittedName>
        <fullName evidence="2">Uncharacterized protein</fullName>
    </submittedName>
</protein>
<dbReference type="Proteomes" id="UP000499080">
    <property type="component" value="Unassembled WGS sequence"/>
</dbReference>